<evidence type="ECO:0000256" key="1">
    <source>
        <dbReference type="ARBA" id="ARBA00004613"/>
    </source>
</evidence>
<evidence type="ECO:0000259" key="6">
    <source>
        <dbReference type="Pfam" id="PF10179"/>
    </source>
</evidence>
<dbReference type="EMBL" id="JAPWTJ010000393">
    <property type="protein sequence ID" value="KAJ8978892.1"/>
    <property type="molecule type" value="Genomic_DNA"/>
</dbReference>
<evidence type="ECO:0000256" key="4">
    <source>
        <dbReference type="ARBA" id="ARBA00022737"/>
    </source>
</evidence>
<dbReference type="InterPro" id="IPR019326">
    <property type="entry name" value="NDNF"/>
</dbReference>
<keyword evidence="4" id="KW-0677">Repeat</keyword>
<accession>A0ABQ9JNB2</accession>
<evidence type="ECO:0000256" key="5">
    <source>
        <dbReference type="ARBA" id="ARBA00023180"/>
    </source>
</evidence>
<dbReference type="PANTHER" id="PTHR14619">
    <property type="entry name" value="NEURON-DERIVED NEUROTROPHIC FACTOR"/>
    <property type="match status" value="1"/>
</dbReference>
<dbReference type="PANTHER" id="PTHR14619:SF3">
    <property type="entry name" value="PROTEIN NDNF"/>
    <property type="match status" value="1"/>
</dbReference>
<feature type="non-terminal residue" evidence="8">
    <location>
        <position position="1"/>
    </location>
</feature>
<protein>
    <recommendedName>
        <fullName evidence="10">Protein NDNF</fullName>
    </recommendedName>
</protein>
<sequence>FYYWSSVNNGPLSATIITCSSKVRWSMRLTQNSSTGNTSDKSYEDATSTRDMNTKYITALTGLYILQIVAEEHDTYVHIYMSTEPGGPQTLQNSHHQRLRLLKRQRRKKLTIRWEASLVDPQGTDYCLTVNTEKNYRNLCSAQYDKYGIYQPKSVNQPVIASQTVINWQPLKLEDKIEKAFPLIACVGRKTQYTVSNLKQGETYYFNLFATNRQSNLTYPLGSISSKFDEIRWEAVFRYKVSVSKNSGTPLNIFIMPCGILIYAEVYIKNKIVVSQRRIEKFENMVLETPVVGVRYLIKILAINREDVIRSSGVEILVTSKPTTKIPLPAMPSNTMVEEYQSLRECDSVTVGWLSSPGSKIGHYCIVVREGRIKEAEDYGLPNQCGVEKRMKKYVDFTLKYCRNKAHNLRQYAPPFASVLELSLLGSYHRKNQLPKSRKKLHRSSVSKKSLKERLYHTIYYKSIPQSLAISINVFYKLEKIQSFNTQVL</sequence>
<gene>
    <name evidence="8" type="ORF">NQ317_008507</name>
</gene>
<evidence type="ECO:0000256" key="2">
    <source>
        <dbReference type="ARBA" id="ARBA00022525"/>
    </source>
</evidence>
<comment type="caution">
    <text evidence="8">The sequence shown here is derived from an EMBL/GenBank/DDBJ whole genome shotgun (WGS) entry which is preliminary data.</text>
</comment>
<keyword evidence="9" id="KW-1185">Reference proteome</keyword>
<evidence type="ECO:0000259" key="7">
    <source>
        <dbReference type="Pfam" id="PF19433"/>
    </source>
</evidence>
<dbReference type="Pfam" id="PF10179">
    <property type="entry name" value="NDNF"/>
    <property type="match status" value="1"/>
</dbReference>
<organism evidence="8 9">
    <name type="scientific">Molorchus minor</name>
    <dbReference type="NCBI Taxonomy" id="1323400"/>
    <lineage>
        <taxon>Eukaryota</taxon>
        <taxon>Metazoa</taxon>
        <taxon>Ecdysozoa</taxon>
        <taxon>Arthropoda</taxon>
        <taxon>Hexapoda</taxon>
        <taxon>Insecta</taxon>
        <taxon>Pterygota</taxon>
        <taxon>Neoptera</taxon>
        <taxon>Endopterygota</taxon>
        <taxon>Coleoptera</taxon>
        <taxon>Polyphaga</taxon>
        <taxon>Cucujiformia</taxon>
        <taxon>Chrysomeloidea</taxon>
        <taxon>Cerambycidae</taxon>
        <taxon>Lamiinae</taxon>
        <taxon>Monochamini</taxon>
        <taxon>Molorchus</taxon>
    </lineage>
</organism>
<feature type="domain" description="Protein NDNF C-terminal" evidence="7">
    <location>
        <begin position="274"/>
        <end position="392"/>
    </location>
</feature>
<comment type="subcellular location">
    <subcellularLocation>
        <location evidence="1">Secreted</location>
    </subcellularLocation>
</comment>
<evidence type="ECO:0008006" key="10">
    <source>
        <dbReference type="Google" id="ProtNLM"/>
    </source>
</evidence>
<dbReference type="InterPro" id="IPR055271">
    <property type="entry name" value="NDNF_Fn(III)_1"/>
</dbReference>
<dbReference type="Pfam" id="PF19433">
    <property type="entry name" value="NDNF_C"/>
    <property type="match status" value="1"/>
</dbReference>
<reference evidence="8" key="1">
    <citation type="journal article" date="2023" name="Insect Mol. Biol.">
        <title>Genome sequencing provides insights into the evolution of gene families encoding plant cell wall-degrading enzymes in longhorned beetles.</title>
        <authorList>
            <person name="Shin N.R."/>
            <person name="Okamura Y."/>
            <person name="Kirsch R."/>
            <person name="Pauchet Y."/>
        </authorList>
    </citation>
    <scope>NUCLEOTIDE SEQUENCE</scope>
    <source>
        <strain evidence="8">MMC_N1</strain>
    </source>
</reference>
<keyword evidence="5" id="KW-0325">Glycoprotein</keyword>
<dbReference type="InterPro" id="IPR045805">
    <property type="entry name" value="NDNF_C"/>
</dbReference>
<keyword evidence="2" id="KW-0964">Secreted</keyword>
<dbReference type="Proteomes" id="UP001162164">
    <property type="component" value="Unassembled WGS sequence"/>
</dbReference>
<name>A0ABQ9JNB2_9CUCU</name>
<evidence type="ECO:0000256" key="3">
    <source>
        <dbReference type="ARBA" id="ARBA00022729"/>
    </source>
</evidence>
<feature type="domain" description="Neuron-derived neurotrophic factor first Fn(III)" evidence="6">
    <location>
        <begin position="111"/>
        <end position="225"/>
    </location>
</feature>
<evidence type="ECO:0000313" key="9">
    <source>
        <dbReference type="Proteomes" id="UP001162164"/>
    </source>
</evidence>
<proteinExistence type="predicted"/>
<evidence type="ECO:0000313" key="8">
    <source>
        <dbReference type="EMBL" id="KAJ8978892.1"/>
    </source>
</evidence>
<keyword evidence="3" id="KW-0732">Signal</keyword>